<dbReference type="EMBL" id="JBBDGN010000003">
    <property type="protein sequence ID" value="MEJ1091024.1"/>
    <property type="molecule type" value="Genomic_DNA"/>
</dbReference>
<protein>
    <submittedName>
        <fullName evidence="3">XRE family transcriptional regulator</fullName>
    </submittedName>
</protein>
<evidence type="ECO:0000256" key="1">
    <source>
        <dbReference type="ARBA" id="ARBA00023125"/>
    </source>
</evidence>
<feature type="domain" description="HTH cro/C1-type" evidence="2">
    <location>
        <begin position="12"/>
        <end position="66"/>
    </location>
</feature>
<dbReference type="Proteomes" id="UP001366085">
    <property type="component" value="Unassembled WGS sequence"/>
</dbReference>
<dbReference type="CDD" id="cd02209">
    <property type="entry name" value="cupin_XRE_C"/>
    <property type="match status" value="1"/>
</dbReference>
<organism evidence="3 4">
    <name type="scientific">Microbacterium istanbulense</name>
    <dbReference type="NCBI Taxonomy" id="3122049"/>
    <lineage>
        <taxon>Bacteria</taxon>
        <taxon>Bacillati</taxon>
        <taxon>Actinomycetota</taxon>
        <taxon>Actinomycetes</taxon>
        <taxon>Micrococcales</taxon>
        <taxon>Microbacteriaceae</taxon>
        <taxon>Microbacterium</taxon>
    </lineage>
</organism>
<dbReference type="SUPFAM" id="SSF51182">
    <property type="entry name" value="RmlC-like cupins"/>
    <property type="match status" value="1"/>
</dbReference>
<sequence length="186" mass="19554">MDDLRERIARSLRREREAHGISVSELARRAGVSKATVSQLESGAGNPSVETLWALGDALGVPFATLVDRPADGPTLIRAADLAAGAPQVPSADAPYSATLLSASPPGARRDLYVIRAEPGEPRRSTPHHQGTTEHVVLLSGEARIGPADAPEVLSPGDYLSYRGDAPHIFEALAPGTSAVLITELR</sequence>
<dbReference type="PROSITE" id="PS50943">
    <property type="entry name" value="HTH_CROC1"/>
    <property type="match status" value="1"/>
</dbReference>
<keyword evidence="1" id="KW-0238">DNA-binding</keyword>
<keyword evidence="4" id="KW-1185">Reference proteome</keyword>
<dbReference type="InterPro" id="IPR010982">
    <property type="entry name" value="Lambda_DNA-bd_dom_sf"/>
</dbReference>
<dbReference type="InterPro" id="IPR011051">
    <property type="entry name" value="RmlC_Cupin_sf"/>
</dbReference>
<dbReference type="PANTHER" id="PTHR46797:SF1">
    <property type="entry name" value="METHYLPHOSPHONATE SYNTHASE"/>
    <property type="match status" value="1"/>
</dbReference>
<dbReference type="Pfam" id="PF01381">
    <property type="entry name" value="HTH_3"/>
    <property type="match status" value="1"/>
</dbReference>
<dbReference type="CDD" id="cd00093">
    <property type="entry name" value="HTH_XRE"/>
    <property type="match status" value="1"/>
</dbReference>
<dbReference type="PANTHER" id="PTHR46797">
    <property type="entry name" value="HTH-TYPE TRANSCRIPTIONAL REGULATOR"/>
    <property type="match status" value="1"/>
</dbReference>
<accession>A0ABU8LJK7</accession>
<dbReference type="InterPro" id="IPR014710">
    <property type="entry name" value="RmlC-like_jellyroll"/>
</dbReference>
<proteinExistence type="predicted"/>
<dbReference type="InterPro" id="IPR050807">
    <property type="entry name" value="TransReg_Diox_bact_type"/>
</dbReference>
<evidence type="ECO:0000259" key="2">
    <source>
        <dbReference type="PROSITE" id="PS50943"/>
    </source>
</evidence>
<gene>
    <name evidence="3" type="ORF">WDU93_04895</name>
</gene>
<comment type="caution">
    <text evidence="3">The sequence shown here is derived from an EMBL/GenBank/DDBJ whole genome shotgun (WGS) entry which is preliminary data.</text>
</comment>
<evidence type="ECO:0000313" key="3">
    <source>
        <dbReference type="EMBL" id="MEJ1091024.1"/>
    </source>
</evidence>
<dbReference type="InterPro" id="IPR001387">
    <property type="entry name" value="Cro/C1-type_HTH"/>
</dbReference>
<name>A0ABU8LJK7_9MICO</name>
<reference evidence="3 4" key="1">
    <citation type="submission" date="2024-02" db="EMBL/GenBank/DDBJ databases">
        <authorList>
            <person name="Saticioglu I.B."/>
        </authorList>
    </citation>
    <scope>NUCLEOTIDE SEQUENCE [LARGE SCALE GENOMIC DNA]</scope>
    <source>
        <strain evidence="3 4">Mu-43</strain>
    </source>
</reference>
<dbReference type="RefSeq" id="WP_337318164.1">
    <property type="nucleotide sequence ID" value="NZ_JBBDGN010000003.1"/>
</dbReference>
<dbReference type="SMART" id="SM00530">
    <property type="entry name" value="HTH_XRE"/>
    <property type="match status" value="1"/>
</dbReference>
<dbReference type="Gene3D" id="1.10.260.40">
    <property type="entry name" value="lambda repressor-like DNA-binding domains"/>
    <property type="match status" value="1"/>
</dbReference>
<evidence type="ECO:0000313" key="4">
    <source>
        <dbReference type="Proteomes" id="UP001366085"/>
    </source>
</evidence>
<dbReference type="SUPFAM" id="SSF47413">
    <property type="entry name" value="lambda repressor-like DNA-binding domains"/>
    <property type="match status" value="1"/>
</dbReference>
<dbReference type="Gene3D" id="2.60.120.10">
    <property type="entry name" value="Jelly Rolls"/>
    <property type="match status" value="1"/>
</dbReference>